<reference evidence="2 3" key="1">
    <citation type="submission" date="2023-10" db="EMBL/GenBank/DDBJ databases">
        <title>Genomes of two closely related lineages of the louse Polyplax serrata with different host specificities.</title>
        <authorList>
            <person name="Martinu J."/>
            <person name="Tarabai H."/>
            <person name="Stefka J."/>
            <person name="Hypsa V."/>
        </authorList>
    </citation>
    <scope>NUCLEOTIDE SEQUENCE [LARGE SCALE GENOMIC DNA]</scope>
    <source>
        <strain evidence="2">HR10_N</strain>
    </source>
</reference>
<sequence length="91" mass="10394">MSFINSESVVNGETQIEEEEEEEDDLSELPLESLESSAERGNRGEYSETSGRNRDMKSGGTSPSLEFVYRLEWWLKCARTPTFKPKELQVS</sequence>
<feature type="compositionally biased region" description="Acidic residues" evidence="1">
    <location>
        <begin position="15"/>
        <end position="27"/>
    </location>
</feature>
<feature type="region of interest" description="Disordered" evidence="1">
    <location>
        <begin position="1"/>
        <end position="62"/>
    </location>
</feature>
<evidence type="ECO:0000313" key="3">
    <source>
        <dbReference type="Proteomes" id="UP001372834"/>
    </source>
</evidence>
<protein>
    <submittedName>
        <fullName evidence="2">Uncharacterized protein</fullName>
    </submittedName>
</protein>
<feature type="compositionally biased region" description="Polar residues" evidence="1">
    <location>
        <begin position="1"/>
        <end position="14"/>
    </location>
</feature>
<gene>
    <name evidence="2" type="ORF">RUM43_002815</name>
</gene>
<feature type="compositionally biased region" description="Basic and acidic residues" evidence="1">
    <location>
        <begin position="37"/>
        <end position="57"/>
    </location>
</feature>
<evidence type="ECO:0000313" key="2">
    <source>
        <dbReference type="EMBL" id="KAK6628998.1"/>
    </source>
</evidence>
<accession>A0AAN8Q009</accession>
<dbReference type="Proteomes" id="UP001372834">
    <property type="component" value="Unassembled WGS sequence"/>
</dbReference>
<dbReference type="EMBL" id="JAWJWE010000036">
    <property type="protein sequence ID" value="KAK6628998.1"/>
    <property type="molecule type" value="Genomic_DNA"/>
</dbReference>
<name>A0AAN8Q009_POLSC</name>
<organism evidence="2 3">
    <name type="scientific">Polyplax serrata</name>
    <name type="common">Common mouse louse</name>
    <dbReference type="NCBI Taxonomy" id="468196"/>
    <lineage>
        <taxon>Eukaryota</taxon>
        <taxon>Metazoa</taxon>
        <taxon>Ecdysozoa</taxon>
        <taxon>Arthropoda</taxon>
        <taxon>Hexapoda</taxon>
        <taxon>Insecta</taxon>
        <taxon>Pterygota</taxon>
        <taxon>Neoptera</taxon>
        <taxon>Paraneoptera</taxon>
        <taxon>Psocodea</taxon>
        <taxon>Troctomorpha</taxon>
        <taxon>Phthiraptera</taxon>
        <taxon>Anoplura</taxon>
        <taxon>Polyplacidae</taxon>
        <taxon>Polyplax</taxon>
    </lineage>
</organism>
<proteinExistence type="predicted"/>
<dbReference type="AlphaFoldDB" id="A0AAN8Q009"/>
<evidence type="ECO:0000256" key="1">
    <source>
        <dbReference type="SAM" id="MobiDB-lite"/>
    </source>
</evidence>
<comment type="caution">
    <text evidence="2">The sequence shown here is derived from an EMBL/GenBank/DDBJ whole genome shotgun (WGS) entry which is preliminary data.</text>
</comment>